<dbReference type="GO" id="GO:0005770">
    <property type="term" value="C:late endosome"/>
    <property type="evidence" value="ECO:0007669"/>
    <property type="project" value="TreeGrafter"/>
</dbReference>
<evidence type="ECO:0000259" key="2">
    <source>
        <dbReference type="Pfam" id="PF09758"/>
    </source>
</evidence>
<proteinExistence type="predicted"/>
<comment type="caution">
    <text evidence="3">The sequence shown here is derived from an EMBL/GenBank/DDBJ whole genome shotgun (WGS) entry which is preliminary data.</text>
</comment>
<evidence type="ECO:0000256" key="1">
    <source>
        <dbReference type="ARBA" id="ARBA00023006"/>
    </source>
</evidence>
<dbReference type="InterPro" id="IPR019155">
    <property type="entry name" value="CLEC16A/TT9_N"/>
</dbReference>
<dbReference type="InterPro" id="IPR039272">
    <property type="entry name" value="CLEC16A/TT9"/>
</dbReference>
<dbReference type="AlphaFoldDB" id="A0AAV0NWN9"/>
<evidence type="ECO:0000313" key="3">
    <source>
        <dbReference type="EMBL" id="CAI0462747.1"/>
    </source>
</evidence>
<dbReference type="Proteomes" id="UP001154282">
    <property type="component" value="Unassembled WGS sequence"/>
</dbReference>
<evidence type="ECO:0000313" key="4">
    <source>
        <dbReference type="Proteomes" id="UP001154282"/>
    </source>
</evidence>
<dbReference type="GO" id="GO:0016197">
    <property type="term" value="P:endosomal transport"/>
    <property type="evidence" value="ECO:0007669"/>
    <property type="project" value="TreeGrafter"/>
</dbReference>
<accession>A0AAV0NWN9</accession>
<dbReference type="GO" id="GO:0007034">
    <property type="term" value="P:vacuolar transport"/>
    <property type="evidence" value="ECO:0007669"/>
    <property type="project" value="TreeGrafter"/>
</dbReference>
<reference evidence="3" key="1">
    <citation type="submission" date="2022-08" db="EMBL/GenBank/DDBJ databases">
        <authorList>
            <person name="Gutierrez-Valencia J."/>
        </authorList>
    </citation>
    <scope>NUCLEOTIDE SEQUENCE</scope>
</reference>
<keyword evidence="4" id="KW-1185">Reference proteome</keyword>
<dbReference type="GO" id="GO:0006914">
    <property type="term" value="P:autophagy"/>
    <property type="evidence" value="ECO:0007669"/>
    <property type="project" value="UniProtKB-KW"/>
</dbReference>
<protein>
    <recommendedName>
        <fullName evidence="2">FPL domain-containing protein</fullName>
    </recommendedName>
</protein>
<dbReference type="GO" id="GO:1901096">
    <property type="term" value="P:regulation of autophagosome maturation"/>
    <property type="evidence" value="ECO:0007669"/>
    <property type="project" value="TreeGrafter"/>
</dbReference>
<keyword evidence="1" id="KW-0072">Autophagy</keyword>
<dbReference type="PANTHER" id="PTHR21481:SF0">
    <property type="entry name" value="PROTEIN CLEC16A"/>
    <property type="match status" value="1"/>
</dbReference>
<sequence>MEYQVLAEFVRVLRICTDTGIQAPFLQYLSIFIQNIENYCFSNDHINNIIAHPFNFGCGDLDPYYISFLRAISSKVNIGIISLLVKVHGDTVVSFPLYSAALKFSQHSERMIQTAVRAITLNLYKDASGLFVNSTGSELKDPTRLIFPGQSGGLDNISGNLYHRYFSDTISHFDPVRWPVEDTLIPERSGILLFAESEDCCAILASLFFLLTLAKNEGDEYFVALISEFFSSRQGMMFNALLKILTSESSMPALVQGYTGWFLHKLLISQGNVLTIFSYSRTQVSGVVIFFKRNLMDAGMTIFLLSEGRGTVAQHPLRNHLYPKTRFSYWSLLSVSKLTVDCKVIPPVMLLDKEWWMLRRGHSFILHVQLKAFISNGKFIENPLPEESTASPQVEPAIFGSDVSLGSGIPCRIAFSGDFWEIASCRETPLSQSTWESDCHRSIGWIKCKLAVS</sequence>
<organism evidence="3 4">
    <name type="scientific">Linum tenue</name>
    <dbReference type="NCBI Taxonomy" id="586396"/>
    <lineage>
        <taxon>Eukaryota</taxon>
        <taxon>Viridiplantae</taxon>
        <taxon>Streptophyta</taxon>
        <taxon>Embryophyta</taxon>
        <taxon>Tracheophyta</taxon>
        <taxon>Spermatophyta</taxon>
        <taxon>Magnoliopsida</taxon>
        <taxon>eudicotyledons</taxon>
        <taxon>Gunneridae</taxon>
        <taxon>Pentapetalae</taxon>
        <taxon>rosids</taxon>
        <taxon>fabids</taxon>
        <taxon>Malpighiales</taxon>
        <taxon>Linaceae</taxon>
        <taxon>Linum</taxon>
    </lineage>
</organism>
<gene>
    <name evidence="3" type="ORF">LITE_LOCUS35497</name>
</gene>
<dbReference type="EMBL" id="CAMGYJ010000008">
    <property type="protein sequence ID" value="CAI0462747.1"/>
    <property type="molecule type" value="Genomic_DNA"/>
</dbReference>
<feature type="domain" description="FPL" evidence="2">
    <location>
        <begin position="1"/>
        <end position="123"/>
    </location>
</feature>
<dbReference type="PANTHER" id="PTHR21481">
    <property type="entry name" value="PROTEIN CLEC16A"/>
    <property type="match status" value="1"/>
</dbReference>
<dbReference type="GO" id="GO:0005794">
    <property type="term" value="C:Golgi apparatus"/>
    <property type="evidence" value="ECO:0007669"/>
    <property type="project" value="TreeGrafter"/>
</dbReference>
<dbReference type="Pfam" id="PF09758">
    <property type="entry name" value="FPL"/>
    <property type="match status" value="1"/>
</dbReference>
<name>A0AAV0NWN9_9ROSI</name>